<dbReference type="EMBL" id="JAUSUY010000016">
    <property type="protein sequence ID" value="MDT3427995.1"/>
    <property type="molecule type" value="Genomic_DNA"/>
</dbReference>
<protein>
    <submittedName>
        <fullName evidence="5">Alcohol dehydrogenase class IV</fullName>
    </submittedName>
</protein>
<dbReference type="Gene3D" id="3.40.50.1970">
    <property type="match status" value="1"/>
</dbReference>
<evidence type="ECO:0000256" key="1">
    <source>
        <dbReference type="ARBA" id="ARBA00007358"/>
    </source>
</evidence>
<gene>
    <name evidence="5" type="ORF">J2Z22_003585</name>
</gene>
<feature type="domain" description="Alcohol dehydrogenase iron-type/glycerol dehydrogenase GldA" evidence="3">
    <location>
        <begin position="53"/>
        <end position="158"/>
    </location>
</feature>
<dbReference type="SUPFAM" id="SSF56796">
    <property type="entry name" value="Dehydroquinate synthase-like"/>
    <property type="match status" value="1"/>
</dbReference>
<proteinExistence type="inferred from homology"/>
<dbReference type="Pfam" id="PF00465">
    <property type="entry name" value="Fe-ADH"/>
    <property type="match status" value="1"/>
</dbReference>
<dbReference type="PANTHER" id="PTHR11496">
    <property type="entry name" value="ALCOHOL DEHYDROGENASE"/>
    <property type="match status" value="1"/>
</dbReference>
<evidence type="ECO:0000256" key="2">
    <source>
        <dbReference type="ARBA" id="ARBA00023002"/>
    </source>
</evidence>
<comment type="caution">
    <text evidence="5">The sequence shown here is derived from an EMBL/GenBank/DDBJ whole genome shotgun (WGS) entry which is preliminary data.</text>
</comment>
<sequence length="358" mass="39611">MNGLKWPAIIEGTGILQNVLGQYSDAIWVISPSIMDQLKDFPSSYRVLIVKRADTSTLSQLQDLIADSNASSVIAIGGGKVIDIAKLAANYERIDHCDHWGEKAVLAQKQLRQPLQLIVVPSTAGSGSEASETAVLTVNDRKIPIYSERLLPDLVLLETELVALAPPRVLWNGVWDTLVHALESSLSPLANSYTLPHSLEVFRSSKKIIDQALETGSITKEFPAATAQWNSIRAGKIQSKASVGLAHALAHQSEHTDQWHGEACARVLPRVLSKNTEKAEGKMLKFAHSVGFESIAALLRWVEGSVNHSVGAYIPKLIPYEEKEQVILRTMKDPCFRTNPVFWTRSELTLWLEEWFYG</sequence>
<dbReference type="Gene3D" id="1.20.1090.10">
    <property type="entry name" value="Dehydroquinate synthase-like - alpha domain"/>
    <property type="match status" value="1"/>
</dbReference>
<dbReference type="PANTHER" id="PTHR11496:SF102">
    <property type="entry name" value="ALCOHOL DEHYDROGENASE 4"/>
    <property type="match status" value="1"/>
</dbReference>
<comment type="similarity">
    <text evidence="1">Belongs to the iron-containing alcohol dehydrogenase family.</text>
</comment>
<dbReference type="InterPro" id="IPR001670">
    <property type="entry name" value="ADH_Fe/GldA"/>
</dbReference>
<keyword evidence="6" id="KW-1185">Reference proteome</keyword>
<dbReference type="RefSeq" id="WP_025701316.1">
    <property type="nucleotide sequence ID" value="NZ_JAUSUY010000016.1"/>
</dbReference>
<organism evidence="5 6">
    <name type="scientific">Paenibacillus forsythiae</name>
    <dbReference type="NCBI Taxonomy" id="365616"/>
    <lineage>
        <taxon>Bacteria</taxon>
        <taxon>Bacillati</taxon>
        <taxon>Bacillota</taxon>
        <taxon>Bacilli</taxon>
        <taxon>Bacillales</taxon>
        <taxon>Paenibacillaceae</taxon>
        <taxon>Paenibacillus</taxon>
    </lineage>
</organism>
<dbReference type="InterPro" id="IPR039697">
    <property type="entry name" value="Alcohol_dehydrogenase_Fe"/>
</dbReference>
<name>A0ABU3HE89_9BACL</name>
<dbReference type="Proteomes" id="UP001248709">
    <property type="component" value="Unassembled WGS sequence"/>
</dbReference>
<evidence type="ECO:0000259" key="4">
    <source>
        <dbReference type="Pfam" id="PF25137"/>
    </source>
</evidence>
<reference evidence="5 6" key="1">
    <citation type="submission" date="2023-07" db="EMBL/GenBank/DDBJ databases">
        <title>Genomic Encyclopedia of Type Strains, Phase IV (KMG-IV): sequencing the most valuable type-strain genomes for metagenomic binning, comparative biology and taxonomic classification.</title>
        <authorList>
            <person name="Goeker M."/>
        </authorList>
    </citation>
    <scope>NUCLEOTIDE SEQUENCE [LARGE SCALE GENOMIC DNA]</scope>
    <source>
        <strain evidence="5 6">T98</strain>
    </source>
</reference>
<dbReference type="InterPro" id="IPR056798">
    <property type="entry name" value="ADH_Fe_C"/>
</dbReference>
<evidence type="ECO:0000313" key="5">
    <source>
        <dbReference type="EMBL" id="MDT3427995.1"/>
    </source>
</evidence>
<feature type="domain" description="Fe-containing alcohol dehydrogenase-like C-terminal" evidence="4">
    <location>
        <begin position="176"/>
        <end position="293"/>
    </location>
</feature>
<keyword evidence="2" id="KW-0560">Oxidoreductase</keyword>
<evidence type="ECO:0000259" key="3">
    <source>
        <dbReference type="Pfam" id="PF00465"/>
    </source>
</evidence>
<evidence type="ECO:0000313" key="6">
    <source>
        <dbReference type="Proteomes" id="UP001248709"/>
    </source>
</evidence>
<accession>A0ABU3HE89</accession>
<dbReference type="Pfam" id="PF25137">
    <property type="entry name" value="ADH_Fe_C"/>
    <property type="match status" value="1"/>
</dbReference>